<dbReference type="EMBL" id="CP157484">
    <property type="protein sequence ID" value="XBO41298.1"/>
    <property type="molecule type" value="Genomic_DNA"/>
</dbReference>
<proteinExistence type="inferred from homology"/>
<reference evidence="3" key="1">
    <citation type="submission" date="2024-05" db="EMBL/GenBank/DDBJ databases">
        <authorList>
            <person name="Kim S."/>
            <person name="Heo J."/>
            <person name="Choi H."/>
            <person name="Choi Y."/>
            <person name="Kwon S.-W."/>
            <person name="Kim Y."/>
        </authorList>
    </citation>
    <scope>NUCLEOTIDE SEQUENCE</scope>
    <source>
        <strain evidence="3">KACC 23698</strain>
    </source>
</reference>
<dbReference type="AlphaFoldDB" id="A0AAU7JM22"/>
<feature type="domain" description="Coenzyme Q-binding protein COQ10 START" evidence="2">
    <location>
        <begin position="10"/>
        <end position="140"/>
    </location>
</feature>
<dbReference type="SUPFAM" id="SSF55961">
    <property type="entry name" value="Bet v1-like"/>
    <property type="match status" value="1"/>
</dbReference>
<dbReference type="Gene3D" id="3.30.530.20">
    <property type="match status" value="1"/>
</dbReference>
<dbReference type="RefSeq" id="WP_406858148.1">
    <property type="nucleotide sequence ID" value="NZ_CP157484.1"/>
</dbReference>
<evidence type="ECO:0000259" key="2">
    <source>
        <dbReference type="Pfam" id="PF03364"/>
    </source>
</evidence>
<evidence type="ECO:0000313" key="3">
    <source>
        <dbReference type="EMBL" id="XBO41298.1"/>
    </source>
</evidence>
<protein>
    <submittedName>
        <fullName evidence="3">Type II toxin-antitoxin system RatA family toxin</fullName>
    </submittedName>
</protein>
<dbReference type="GO" id="GO:0045333">
    <property type="term" value="P:cellular respiration"/>
    <property type="evidence" value="ECO:0007669"/>
    <property type="project" value="InterPro"/>
</dbReference>
<dbReference type="GO" id="GO:0048039">
    <property type="term" value="F:ubiquinone binding"/>
    <property type="evidence" value="ECO:0007669"/>
    <property type="project" value="InterPro"/>
</dbReference>
<gene>
    <name evidence="3" type="ORF">ABEG18_11240</name>
</gene>
<dbReference type="InterPro" id="IPR023393">
    <property type="entry name" value="START-like_dom_sf"/>
</dbReference>
<dbReference type="InterPro" id="IPR044996">
    <property type="entry name" value="COQ10-like"/>
</dbReference>
<evidence type="ECO:0000256" key="1">
    <source>
        <dbReference type="ARBA" id="ARBA00008918"/>
    </source>
</evidence>
<organism evidence="3">
    <name type="scientific">Alsobacter sp. KACC 23698</name>
    <dbReference type="NCBI Taxonomy" id="3149229"/>
    <lineage>
        <taxon>Bacteria</taxon>
        <taxon>Pseudomonadati</taxon>
        <taxon>Pseudomonadota</taxon>
        <taxon>Alphaproteobacteria</taxon>
        <taxon>Hyphomicrobiales</taxon>
        <taxon>Alsobacteraceae</taxon>
        <taxon>Alsobacter</taxon>
    </lineage>
</organism>
<comment type="similarity">
    <text evidence="1">Belongs to the ribosome association toxin RatA family.</text>
</comment>
<dbReference type="CDD" id="cd07813">
    <property type="entry name" value="COQ10p_like"/>
    <property type="match status" value="1"/>
</dbReference>
<dbReference type="PANTHER" id="PTHR12901:SF10">
    <property type="entry name" value="COENZYME Q-BINDING PROTEIN COQ10, MITOCHONDRIAL"/>
    <property type="match status" value="1"/>
</dbReference>
<dbReference type="Pfam" id="PF03364">
    <property type="entry name" value="Polyketide_cyc"/>
    <property type="match status" value="1"/>
</dbReference>
<dbReference type="InterPro" id="IPR005031">
    <property type="entry name" value="COQ10_START"/>
</dbReference>
<accession>A0AAU7JM22</accession>
<name>A0AAU7JM22_9HYPH</name>
<sequence length="159" mass="18338">MPSFRTTRRVRHTPANMFELVADVEKYPLFLPLCEDLKVRRKAQSGEGVEVLVADMTVGYKAIHETFTSRVTLDRPRLKILVEYIDGPFRMLENRWSFQAAPDGCVVEFYITYEFRSRTLGLLMGAMFERAFRKFAEAFEERADIVYGPAQRFAAGPQA</sequence>
<dbReference type="PANTHER" id="PTHR12901">
    <property type="entry name" value="SPERM PROTEIN HOMOLOG"/>
    <property type="match status" value="1"/>
</dbReference>